<evidence type="ECO:0000313" key="20">
    <source>
        <dbReference type="EMBL" id="MDY2587987.1"/>
    </source>
</evidence>
<evidence type="ECO:0000313" key="21">
    <source>
        <dbReference type="Proteomes" id="UP001285855"/>
    </source>
</evidence>
<name>A0ABU5ETF6_9FLAO</name>
<evidence type="ECO:0000256" key="5">
    <source>
        <dbReference type="ARBA" id="ARBA00022555"/>
    </source>
</evidence>
<dbReference type="SMART" id="SM00896">
    <property type="entry name" value="FDX-ACB"/>
    <property type="match status" value="1"/>
</dbReference>
<gene>
    <name evidence="15 20" type="primary">pheT</name>
    <name evidence="20" type="ORF">SNF14_11605</name>
</gene>
<comment type="caution">
    <text evidence="20">The sequence shown here is derived from an EMBL/GenBank/DDBJ whole genome shotgun (WGS) entry which is preliminary data.</text>
</comment>
<sequence length="808" mass="90368">MKISYNWLKQFIKIDWDAEKTGELLTDLGLEIEGIETYESVKGGLKGIIVGEVLTCVQHPNADRLKLTTVDIGEKEPVQIVCGAPNVAAGQKVPVATIGTTLYTAEDEAWTIKKGKIRGEESQGMICAEDEIGLGESHDGIMVLNADLKVGTPVAEIFEVENDEVFEIGLTPNRADAMSHYGVARDLRAGLLQKEKSLELITPSVMSYHVDTRSLKVDVDVKDKEKCPRYCGVTISGVKVGPSPNWLQNRLKAIGLSPINNIVDITNYVLHELGQPLHAFDANKISGHKVEVKTCKAGTKFTTLDEVERELHEDDLMICDAEKPMCIAGVFGGIDSGVTEGTTNLFLESAYFDPVSIRKTAKRHGLNTDASFRFERGIDPNITEYALKRAALLITEIAGGEITSDISDAYPNKFKDYEVRLSFENAKKLIGEEIPKETIKSILTSLEIKVNNVTEAGLGLTIPAYRNDVQREADVIEEILRVYGYNNIGTTEKLNASISNSTRFEDYKLQNIIGNQLAAQGFFEIMANSLTTPKYVELSEQLDATHNVKMLNPLSTDLEVMRQSMLFSGLEAIAHNINRRRYDLKLFEFGKTYHQYSESREEFKHLALFVTGNKTQERWNSQTSPSDFFYLKGTIEAILERLGLNKLKSSPHKTDILSEGMSLSLGKKKLVEFGLVKKSVLKHFGIAQPVLFADFNWDNVLDMAKHNSIKFTAIPKYPEVRRDFALLLDNQVTFEDIYTIAKQTEKQLLRNINLFDVYEGKNLPAGKKSYAVSFTLQDENKTLTDKQIDKIMSKLQSNFESKLGAELR</sequence>
<evidence type="ECO:0000259" key="19">
    <source>
        <dbReference type="PROSITE" id="PS51483"/>
    </source>
</evidence>
<feature type="binding site" evidence="15">
    <location>
        <position position="478"/>
    </location>
    <ligand>
        <name>Mg(2+)</name>
        <dbReference type="ChEBI" id="CHEBI:18420"/>
        <note>shared with alpha subunit</note>
    </ligand>
</feature>
<evidence type="ECO:0000256" key="1">
    <source>
        <dbReference type="ARBA" id="ARBA00004496"/>
    </source>
</evidence>
<dbReference type="Pfam" id="PF03484">
    <property type="entry name" value="B5"/>
    <property type="match status" value="1"/>
</dbReference>
<dbReference type="Gene3D" id="3.50.40.10">
    <property type="entry name" value="Phenylalanyl-trna Synthetase, Chain B, domain 3"/>
    <property type="match status" value="1"/>
</dbReference>
<comment type="subunit">
    <text evidence="3 15">Tetramer of two alpha and two beta subunits.</text>
</comment>
<dbReference type="SUPFAM" id="SSF46955">
    <property type="entry name" value="Putative DNA-binding domain"/>
    <property type="match status" value="1"/>
</dbReference>
<evidence type="ECO:0000256" key="12">
    <source>
        <dbReference type="ARBA" id="ARBA00022917"/>
    </source>
</evidence>
<dbReference type="NCBIfam" id="NF045760">
    <property type="entry name" value="YtpR"/>
    <property type="match status" value="1"/>
</dbReference>
<dbReference type="InterPro" id="IPR033714">
    <property type="entry name" value="tRNA_bind_bactPheRS"/>
</dbReference>
<dbReference type="RefSeq" id="WP_320556340.1">
    <property type="nucleotide sequence ID" value="NZ_JAXDAE010000012.1"/>
</dbReference>
<dbReference type="EMBL" id="JAXDAE010000012">
    <property type="protein sequence ID" value="MDY2587987.1"/>
    <property type="molecule type" value="Genomic_DNA"/>
</dbReference>
<evidence type="ECO:0000256" key="16">
    <source>
        <dbReference type="PROSITE-ProRule" id="PRU00209"/>
    </source>
</evidence>
<evidence type="ECO:0000256" key="7">
    <source>
        <dbReference type="ARBA" id="ARBA00022723"/>
    </source>
</evidence>
<dbReference type="InterPro" id="IPR005147">
    <property type="entry name" value="tRNA_synthase_B5-dom"/>
</dbReference>
<dbReference type="InterPro" id="IPR009061">
    <property type="entry name" value="DNA-bd_dom_put_sf"/>
</dbReference>
<keyword evidence="4 15" id="KW-0963">Cytoplasm</keyword>
<keyword evidence="12 15" id="KW-0648">Protein biosynthesis</keyword>
<dbReference type="Gene3D" id="3.30.930.10">
    <property type="entry name" value="Bira Bifunctional Protein, Domain 2"/>
    <property type="match status" value="1"/>
</dbReference>
<dbReference type="InterPro" id="IPR004532">
    <property type="entry name" value="Phe-tRNA-ligase_IIc_bsu_bact"/>
</dbReference>
<keyword evidence="9 15" id="KW-0067">ATP-binding</keyword>
<comment type="cofactor">
    <cofactor evidence="15">
        <name>Mg(2+)</name>
        <dbReference type="ChEBI" id="CHEBI:18420"/>
    </cofactor>
    <text evidence="15">Binds 2 magnesium ions per tetramer.</text>
</comment>
<feature type="binding site" evidence="15">
    <location>
        <position position="474"/>
    </location>
    <ligand>
        <name>Mg(2+)</name>
        <dbReference type="ChEBI" id="CHEBI:18420"/>
        <note>shared with alpha subunit</note>
    </ligand>
</feature>
<feature type="binding site" evidence="15">
    <location>
        <position position="468"/>
    </location>
    <ligand>
        <name>Mg(2+)</name>
        <dbReference type="ChEBI" id="CHEBI:18420"/>
        <note>shared with alpha subunit</note>
    </ligand>
</feature>
<comment type="similarity">
    <text evidence="2 15">Belongs to the phenylalanyl-tRNA synthetase beta subunit family. Type 1 subfamily.</text>
</comment>
<dbReference type="EC" id="6.1.1.20" evidence="15"/>
<evidence type="ECO:0000256" key="6">
    <source>
        <dbReference type="ARBA" id="ARBA00022598"/>
    </source>
</evidence>
<accession>A0ABU5ETF6</accession>
<evidence type="ECO:0000256" key="15">
    <source>
        <dbReference type="HAMAP-Rule" id="MF_00283"/>
    </source>
</evidence>
<dbReference type="SUPFAM" id="SSF56037">
    <property type="entry name" value="PheT/TilS domain"/>
    <property type="match status" value="1"/>
</dbReference>
<dbReference type="InterPro" id="IPR005121">
    <property type="entry name" value="Fdx_antiC-bd"/>
</dbReference>
<evidence type="ECO:0000259" key="18">
    <source>
        <dbReference type="PROSITE" id="PS51447"/>
    </source>
</evidence>
<dbReference type="Pfam" id="PF17759">
    <property type="entry name" value="tRNA_synthFbeta"/>
    <property type="match status" value="1"/>
</dbReference>
<evidence type="ECO:0000256" key="9">
    <source>
        <dbReference type="ARBA" id="ARBA00022840"/>
    </source>
</evidence>
<comment type="subcellular location">
    <subcellularLocation>
        <location evidence="1 15">Cytoplasm</location>
    </subcellularLocation>
</comment>
<dbReference type="Gene3D" id="3.30.70.380">
    <property type="entry name" value="Ferrodoxin-fold anticodon-binding domain"/>
    <property type="match status" value="1"/>
</dbReference>
<keyword evidence="8 15" id="KW-0547">Nucleotide-binding</keyword>
<dbReference type="PROSITE" id="PS51483">
    <property type="entry name" value="B5"/>
    <property type="match status" value="1"/>
</dbReference>
<dbReference type="CDD" id="cd02796">
    <property type="entry name" value="tRNA_bind_bactPheRS"/>
    <property type="match status" value="1"/>
</dbReference>
<evidence type="ECO:0000256" key="3">
    <source>
        <dbReference type="ARBA" id="ARBA00011209"/>
    </source>
</evidence>
<evidence type="ECO:0000256" key="10">
    <source>
        <dbReference type="ARBA" id="ARBA00022842"/>
    </source>
</evidence>
<dbReference type="InterPro" id="IPR012340">
    <property type="entry name" value="NA-bd_OB-fold"/>
</dbReference>
<keyword evidence="21" id="KW-1185">Reference proteome</keyword>
<dbReference type="InterPro" id="IPR045864">
    <property type="entry name" value="aa-tRNA-synth_II/BPL/LPL"/>
</dbReference>
<dbReference type="HAMAP" id="MF_00283">
    <property type="entry name" value="Phe_tRNA_synth_beta1"/>
    <property type="match status" value="1"/>
</dbReference>
<dbReference type="Pfam" id="PF01588">
    <property type="entry name" value="tRNA_bind"/>
    <property type="match status" value="1"/>
</dbReference>
<keyword evidence="7 15" id="KW-0479">Metal-binding</keyword>
<dbReference type="PROSITE" id="PS51447">
    <property type="entry name" value="FDX_ACB"/>
    <property type="match status" value="1"/>
</dbReference>
<keyword evidence="6 15" id="KW-0436">Ligase</keyword>
<dbReference type="SUPFAM" id="SSF50249">
    <property type="entry name" value="Nucleic acid-binding proteins"/>
    <property type="match status" value="1"/>
</dbReference>
<evidence type="ECO:0000256" key="11">
    <source>
        <dbReference type="ARBA" id="ARBA00022884"/>
    </source>
</evidence>
<dbReference type="CDD" id="cd00769">
    <property type="entry name" value="PheRS_beta_core"/>
    <property type="match status" value="1"/>
</dbReference>
<feature type="domain" description="B5" evidence="19">
    <location>
        <begin position="414"/>
        <end position="490"/>
    </location>
</feature>
<dbReference type="Pfam" id="PF03483">
    <property type="entry name" value="B3_4"/>
    <property type="match status" value="1"/>
</dbReference>
<evidence type="ECO:0000256" key="14">
    <source>
        <dbReference type="ARBA" id="ARBA00049255"/>
    </source>
</evidence>
<dbReference type="PANTHER" id="PTHR10947">
    <property type="entry name" value="PHENYLALANYL-TRNA SYNTHETASE BETA CHAIN AND LEUCINE-RICH REPEAT-CONTAINING PROTEIN 47"/>
    <property type="match status" value="1"/>
</dbReference>
<dbReference type="InterPro" id="IPR045060">
    <property type="entry name" value="Phe-tRNA-ligase_IIc_bsu"/>
</dbReference>
<feature type="domain" description="FDX-ACB" evidence="18">
    <location>
        <begin position="715"/>
        <end position="808"/>
    </location>
</feature>
<proteinExistence type="inferred from homology"/>
<dbReference type="NCBIfam" id="TIGR00472">
    <property type="entry name" value="pheT_bact"/>
    <property type="match status" value="1"/>
</dbReference>
<dbReference type="Proteomes" id="UP001285855">
    <property type="component" value="Unassembled WGS sequence"/>
</dbReference>
<dbReference type="InterPro" id="IPR020825">
    <property type="entry name" value="Phe-tRNA_synthase-like_B3/B4"/>
</dbReference>
<evidence type="ECO:0000256" key="4">
    <source>
        <dbReference type="ARBA" id="ARBA00022490"/>
    </source>
</evidence>
<keyword evidence="10 15" id="KW-0460">Magnesium</keyword>
<dbReference type="Gene3D" id="3.30.56.10">
    <property type="match status" value="2"/>
</dbReference>
<dbReference type="PROSITE" id="PS50886">
    <property type="entry name" value="TRBD"/>
    <property type="match status" value="1"/>
</dbReference>
<evidence type="ECO:0000256" key="8">
    <source>
        <dbReference type="ARBA" id="ARBA00022741"/>
    </source>
</evidence>
<feature type="binding site" evidence="15">
    <location>
        <position position="477"/>
    </location>
    <ligand>
        <name>Mg(2+)</name>
        <dbReference type="ChEBI" id="CHEBI:18420"/>
        <note>shared with alpha subunit</note>
    </ligand>
</feature>
<evidence type="ECO:0000256" key="2">
    <source>
        <dbReference type="ARBA" id="ARBA00008653"/>
    </source>
</evidence>
<organism evidence="20 21">
    <name type="scientific">Winogradskyella aquimaris</name>
    <dbReference type="NCBI Taxonomy" id="864074"/>
    <lineage>
        <taxon>Bacteria</taxon>
        <taxon>Pseudomonadati</taxon>
        <taxon>Bacteroidota</taxon>
        <taxon>Flavobacteriia</taxon>
        <taxon>Flavobacteriales</taxon>
        <taxon>Flavobacteriaceae</taxon>
        <taxon>Winogradskyella</taxon>
    </lineage>
</organism>
<keyword evidence="11 16" id="KW-0694">RNA-binding</keyword>
<dbReference type="InterPro" id="IPR005146">
    <property type="entry name" value="B3/B4_tRNA-bd"/>
</dbReference>
<dbReference type="GO" id="GO:0004826">
    <property type="term" value="F:phenylalanine-tRNA ligase activity"/>
    <property type="evidence" value="ECO:0007669"/>
    <property type="project" value="UniProtKB-EC"/>
</dbReference>
<dbReference type="InterPro" id="IPR036690">
    <property type="entry name" value="Fdx_antiC-bd_sf"/>
</dbReference>
<dbReference type="SMART" id="SM00874">
    <property type="entry name" value="B5"/>
    <property type="match status" value="1"/>
</dbReference>
<dbReference type="Gene3D" id="2.40.50.140">
    <property type="entry name" value="Nucleic acid-binding proteins"/>
    <property type="match status" value="1"/>
</dbReference>
<dbReference type="SMART" id="SM00873">
    <property type="entry name" value="B3_4"/>
    <property type="match status" value="1"/>
</dbReference>
<comment type="catalytic activity">
    <reaction evidence="14 15">
        <text>tRNA(Phe) + L-phenylalanine + ATP = L-phenylalanyl-tRNA(Phe) + AMP + diphosphate + H(+)</text>
        <dbReference type="Rhea" id="RHEA:19413"/>
        <dbReference type="Rhea" id="RHEA-COMP:9668"/>
        <dbReference type="Rhea" id="RHEA-COMP:9699"/>
        <dbReference type="ChEBI" id="CHEBI:15378"/>
        <dbReference type="ChEBI" id="CHEBI:30616"/>
        <dbReference type="ChEBI" id="CHEBI:33019"/>
        <dbReference type="ChEBI" id="CHEBI:58095"/>
        <dbReference type="ChEBI" id="CHEBI:78442"/>
        <dbReference type="ChEBI" id="CHEBI:78531"/>
        <dbReference type="ChEBI" id="CHEBI:456215"/>
        <dbReference type="EC" id="6.1.1.20"/>
    </reaction>
</comment>
<feature type="domain" description="TRNA-binding" evidence="17">
    <location>
        <begin position="42"/>
        <end position="155"/>
    </location>
</feature>
<evidence type="ECO:0000259" key="17">
    <source>
        <dbReference type="PROSITE" id="PS50886"/>
    </source>
</evidence>
<evidence type="ECO:0000256" key="13">
    <source>
        <dbReference type="ARBA" id="ARBA00023146"/>
    </source>
</evidence>
<dbReference type="Pfam" id="PF03147">
    <property type="entry name" value="FDX-ACB"/>
    <property type="match status" value="1"/>
</dbReference>
<reference evidence="20 21" key="1">
    <citation type="submission" date="2023-11" db="EMBL/GenBank/DDBJ databases">
        <title>Winogradskyella pelagius sp. nov., isolated from coastal sediment.</title>
        <authorList>
            <person name="Li F."/>
        </authorList>
    </citation>
    <scope>NUCLEOTIDE SEQUENCE [LARGE SCALE GENOMIC DNA]</scope>
    <source>
        <strain evidence="20 21">KCTC 23502</strain>
    </source>
</reference>
<dbReference type="PANTHER" id="PTHR10947:SF0">
    <property type="entry name" value="PHENYLALANINE--TRNA LIGASE BETA SUBUNIT"/>
    <property type="match status" value="1"/>
</dbReference>
<keyword evidence="5 16" id="KW-0820">tRNA-binding</keyword>
<dbReference type="SUPFAM" id="SSF54991">
    <property type="entry name" value="Anticodon-binding domain of PheRS"/>
    <property type="match status" value="1"/>
</dbReference>
<dbReference type="InterPro" id="IPR041616">
    <property type="entry name" value="PheRS_beta_core"/>
</dbReference>
<dbReference type="SUPFAM" id="SSF55681">
    <property type="entry name" value="Class II aaRS and biotin synthetases"/>
    <property type="match status" value="1"/>
</dbReference>
<dbReference type="InterPro" id="IPR002547">
    <property type="entry name" value="tRNA-bd_dom"/>
</dbReference>
<protein>
    <recommendedName>
        <fullName evidence="15">Phenylalanine--tRNA ligase beta subunit</fullName>
        <ecNumber evidence="15">6.1.1.20</ecNumber>
    </recommendedName>
    <alternativeName>
        <fullName evidence="15">Phenylalanyl-tRNA synthetase beta subunit</fullName>
        <shortName evidence="15">PheRS</shortName>
    </alternativeName>
</protein>
<keyword evidence="13 15" id="KW-0030">Aminoacyl-tRNA synthetase</keyword>